<keyword evidence="1" id="KW-0175">Coiled coil</keyword>
<dbReference type="InterPro" id="IPR027417">
    <property type="entry name" value="P-loop_NTPase"/>
</dbReference>
<dbReference type="Gene3D" id="3.40.50.300">
    <property type="entry name" value="P-loop containing nucleotide triphosphate hydrolases"/>
    <property type="match status" value="2"/>
</dbReference>
<evidence type="ECO:0000259" key="2">
    <source>
        <dbReference type="Pfam" id="PF13476"/>
    </source>
</evidence>
<accession>A0ABS9EFY2</accession>
<evidence type="ECO:0000313" key="4">
    <source>
        <dbReference type="Proteomes" id="UP001179363"/>
    </source>
</evidence>
<proteinExistence type="predicted"/>
<dbReference type="Pfam" id="PF13476">
    <property type="entry name" value="AAA_23"/>
    <property type="match status" value="1"/>
</dbReference>
<dbReference type="RefSeq" id="WP_236133317.1">
    <property type="nucleotide sequence ID" value="NZ_JAKGTH010000007.1"/>
</dbReference>
<comment type="caution">
    <text evidence="3">The sequence shown here is derived from an EMBL/GenBank/DDBJ whole genome shotgun (WGS) entry which is preliminary data.</text>
</comment>
<dbReference type="InterPro" id="IPR038729">
    <property type="entry name" value="Rad50/SbcC_AAA"/>
</dbReference>
<feature type="coiled-coil region" evidence="1">
    <location>
        <begin position="573"/>
        <end position="600"/>
    </location>
</feature>
<dbReference type="SUPFAM" id="SSF52540">
    <property type="entry name" value="P-loop containing nucleoside triphosphate hydrolases"/>
    <property type="match status" value="2"/>
</dbReference>
<evidence type="ECO:0000313" key="3">
    <source>
        <dbReference type="EMBL" id="MCF4101167.1"/>
    </source>
</evidence>
<feature type="coiled-coil region" evidence="1">
    <location>
        <begin position="310"/>
        <end position="368"/>
    </location>
</feature>
<feature type="coiled-coil region" evidence="1">
    <location>
        <begin position="688"/>
        <end position="722"/>
    </location>
</feature>
<sequence>MKILKIEFENINSLRGKHSIDFEKAPFTGSSLFAITGPTGSGKSTILDVISLALFNHVPRLGKISKNEILATGAILTRNQDHAGASITYQCNSGIYTSTWNIETARTGNLKDYHMSLFDLASNKAFDLKKSDVPAKNEELIGLNYNQFIKSVVLAQGDFAQFLRAKKDERGELLEKITGTGIYRQLGMKAFQKHKAVSQEISLQQQARENFKIELLEEEELFKITQELQEKDAECKLLDASIKATEANISLKNTLKKQREEIDILNKQKQTTTDRLNSFIEENGAILEAHEKVQPFGEEIRKWALVQNNLKEHTKELQSIDAAIQTNKQQTYNCLKEVESLTGKILEDASLENELHSFTEKVRDLDKQKSDKLTEYNFLITQLKAEIKELDIKINERDLPKDLEIFNQLKSTSSNQLRYYENELASIDLKNPDAEKSRLEQQLENTRKAGNQAQKIQQLSKEFKKLTSEEEKNTPDLAALPQKIDLSNTKISFFKEHLKNLNLEKQNQLLTASLKEHRSTLIDGNPCPLCGATHHPFADNLPQKNGELDEKISATTKELESWSQQNTEENTHFKQLQKRISEIRSEKELLQNDLSDLKLHFETHFKDISFEKSEEDWEVLFDKQKRQIQELESYQKELRIYSRVSNGIPILEKIIDVLEQGKNLKKELDAIYSGDNINNDFQRLQKGWTQLKAQAKNLLENKALLEKKIAVAQTQNKELELSLQPLLLEINFKDIASAQNALMLETDYLKLRNQREEILKNAQNIQTSLQVLTKQLQETSESDVPENIEQLNTLLDSQTFNYKTNSTACENLRRSLFNNNQLKERIKKIDEEIQQKEEFTKRWRLLNELIGDAQGKKFNEFAQDLTLSQLLYLANIRLKDLSDRYKLDKPENEEDNALIAIDEHMGGQRRSVKTLSGGETFILSLSLALALSDLASRNVEINSLFIDEGFGTLDPETLDQTLDTLEKLQSESSKTIGIISHVDSLKERIATQIQLKRNGQGYSSLDIVPN</sequence>
<dbReference type="Proteomes" id="UP001179363">
    <property type="component" value="Unassembled WGS sequence"/>
</dbReference>
<feature type="coiled-coil region" evidence="1">
    <location>
        <begin position="248"/>
        <end position="275"/>
    </location>
</feature>
<dbReference type="PANTHER" id="PTHR32114">
    <property type="entry name" value="ABC TRANSPORTER ABCH.3"/>
    <property type="match status" value="1"/>
</dbReference>
<feature type="coiled-coil region" evidence="1">
    <location>
        <begin position="812"/>
        <end position="839"/>
    </location>
</feature>
<name>A0ABS9EFY2_9FLAO</name>
<dbReference type="EMBL" id="JAKGTH010000007">
    <property type="protein sequence ID" value="MCF4101167.1"/>
    <property type="molecule type" value="Genomic_DNA"/>
</dbReference>
<keyword evidence="4" id="KW-1185">Reference proteome</keyword>
<gene>
    <name evidence="3" type="ORF">L1I30_05780</name>
</gene>
<reference evidence="3" key="1">
    <citation type="submission" date="2022-01" db="EMBL/GenBank/DDBJ databases">
        <title>Gillisia lutea sp. nov., isolated from marine plastic residues from the Malvarosa beach (Valencia, Spain).</title>
        <authorList>
            <person name="Vidal-Verdu A."/>
            <person name="Molina-Menor E."/>
            <person name="Satari L."/>
            <person name="Pascual J."/>
            <person name="Pereto J."/>
            <person name="Porcar M."/>
        </authorList>
    </citation>
    <scope>NUCLEOTIDE SEQUENCE</scope>
    <source>
        <strain evidence="3">M10.2A</strain>
    </source>
</reference>
<organism evidence="3 4">
    <name type="scientific">Gillisia lutea</name>
    <dbReference type="NCBI Taxonomy" id="2909668"/>
    <lineage>
        <taxon>Bacteria</taxon>
        <taxon>Pseudomonadati</taxon>
        <taxon>Bacteroidota</taxon>
        <taxon>Flavobacteriia</taxon>
        <taxon>Flavobacteriales</taxon>
        <taxon>Flavobacteriaceae</taxon>
        <taxon>Gillisia</taxon>
    </lineage>
</organism>
<feature type="domain" description="Rad50/SbcC-type AAA" evidence="2">
    <location>
        <begin position="5"/>
        <end position="273"/>
    </location>
</feature>
<evidence type="ECO:0000256" key="1">
    <source>
        <dbReference type="SAM" id="Coils"/>
    </source>
</evidence>
<dbReference type="PANTHER" id="PTHR32114:SF2">
    <property type="entry name" value="ABC TRANSPORTER ABCH.3"/>
    <property type="match status" value="1"/>
</dbReference>
<feature type="coiled-coil region" evidence="1">
    <location>
        <begin position="436"/>
        <end position="469"/>
    </location>
</feature>
<dbReference type="Pfam" id="PF13558">
    <property type="entry name" value="SbcC_Walker_B"/>
    <property type="match status" value="1"/>
</dbReference>
<protein>
    <submittedName>
        <fullName evidence="3">AAA family ATPase</fullName>
    </submittedName>
</protein>